<gene>
    <name evidence="1" type="ORF">ABL78_0041</name>
</gene>
<comment type="caution">
    <text evidence="1">The sequence shown here is derived from an EMBL/GenBank/DDBJ whole genome shotgun (WGS) entry which is preliminary data.</text>
</comment>
<proteinExistence type="predicted"/>
<organism evidence="1 2">
    <name type="scientific">Leptomonas seymouri</name>
    <dbReference type="NCBI Taxonomy" id="5684"/>
    <lineage>
        <taxon>Eukaryota</taxon>
        <taxon>Discoba</taxon>
        <taxon>Euglenozoa</taxon>
        <taxon>Kinetoplastea</taxon>
        <taxon>Metakinetoplastina</taxon>
        <taxon>Trypanosomatida</taxon>
        <taxon>Trypanosomatidae</taxon>
        <taxon>Leishmaniinae</taxon>
        <taxon>Leptomonas</taxon>
    </lineage>
</organism>
<evidence type="ECO:0000313" key="2">
    <source>
        <dbReference type="Proteomes" id="UP000038009"/>
    </source>
</evidence>
<dbReference type="EMBL" id="LJSK01000001">
    <property type="protein sequence ID" value="KPI90808.1"/>
    <property type="molecule type" value="Genomic_DNA"/>
</dbReference>
<accession>A0A0N1PFI5</accession>
<dbReference type="AlphaFoldDB" id="A0A0N1PFI5"/>
<dbReference type="Proteomes" id="UP000038009">
    <property type="component" value="Unassembled WGS sequence"/>
</dbReference>
<sequence>MHCSTMALAVATQVYRAQIYAKGFVDVGRWYGCDEGCLPFPRIFKHALEVLEMRTQHYLSVVLFDVKLWNAARRELLRVKLEKKAAAGTETTTVTAINSPVKEIRKAVNTKGTTSNSFRTVWLGATGELFAVRAS</sequence>
<keyword evidence="2" id="KW-1185">Reference proteome</keyword>
<protein>
    <submittedName>
        <fullName evidence="1">Uncharacterized protein</fullName>
    </submittedName>
</protein>
<evidence type="ECO:0000313" key="1">
    <source>
        <dbReference type="EMBL" id="KPI90808.1"/>
    </source>
</evidence>
<dbReference type="VEuPathDB" id="TriTrypDB:Lsey_0001_0410"/>
<reference evidence="1 2" key="1">
    <citation type="journal article" date="2015" name="PLoS Pathog.">
        <title>Leptomonas seymouri: Adaptations to the Dixenous Life Cycle Analyzed by Genome Sequencing, Transcriptome Profiling and Co-infection with Leishmania donovani.</title>
        <authorList>
            <person name="Kraeva N."/>
            <person name="Butenko A."/>
            <person name="Hlavacova J."/>
            <person name="Kostygov A."/>
            <person name="Myskova J."/>
            <person name="Grybchuk D."/>
            <person name="Lestinova T."/>
            <person name="Votypka J."/>
            <person name="Volf P."/>
            <person name="Opperdoes F."/>
            <person name="Flegontov P."/>
            <person name="Lukes J."/>
            <person name="Yurchenko V."/>
        </authorList>
    </citation>
    <scope>NUCLEOTIDE SEQUENCE [LARGE SCALE GENOMIC DNA]</scope>
    <source>
        <strain evidence="1 2">ATCC 30220</strain>
    </source>
</reference>
<name>A0A0N1PFI5_LEPSE</name>